<evidence type="ECO:0000313" key="1">
    <source>
        <dbReference type="EMBL" id="KXA97004.1"/>
    </source>
</evidence>
<gene>
    <name evidence="1" type="ORF">AKJ37_03980</name>
</gene>
<dbReference type="EMBL" id="LHXR01000049">
    <property type="protein sequence ID" value="KXA97004.1"/>
    <property type="molecule type" value="Genomic_DNA"/>
</dbReference>
<proteinExistence type="predicted"/>
<protein>
    <submittedName>
        <fullName evidence="1">Uncharacterized protein</fullName>
    </submittedName>
</protein>
<accession>A0A133URY8</accession>
<comment type="caution">
    <text evidence="1">The sequence shown here is derived from an EMBL/GenBank/DDBJ whole genome shotgun (WGS) entry which is preliminary data.</text>
</comment>
<sequence>MPLLSKAIIGPVYPFRAGDLIRNRKPQVEIRKQAFTIENNTFKLQQFGAVKSKDEDNQSRAEIYGR</sequence>
<organism evidence="1 2">
    <name type="scientific">candidate division MSBL1 archaeon SCGC-AAA259I09</name>
    <dbReference type="NCBI Taxonomy" id="1698267"/>
    <lineage>
        <taxon>Archaea</taxon>
        <taxon>Methanobacteriati</taxon>
        <taxon>Methanobacteriota</taxon>
        <taxon>candidate division MSBL1</taxon>
    </lineage>
</organism>
<evidence type="ECO:0000313" key="2">
    <source>
        <dbReference type="Proteomes" id="UP000070463"/>
    </source>
</evidence>
<dbReference type="AlphaFoldDB" id="A0A133URY8"/>
<keyword evidence="2" id="KW-1185">Reference proteome</keyword>
<reference evidence="1 2" key="1">
    <citation type="journal article" date="2016" name="Sci. Rep.">
        <title>Metabolic traits of an uncultured archaeal lineage -MSBL1- from brine pools of the Red Sea.</title>
        <authorList>
            <person name="Mwirichia R."/>
            <person name="Alam I."/>
            <person name="Rashid M."/>
            <person name="Vinu M."/>
            <person name="Ba-Alawi W."/>
            <person name="Anthony Kamau A."/>
            <person name="Kamanda Ngugi D."/>
            <person name="Goker M."/>
            <person name="Klenk H.P."/>
            <person name="Bajic V."/>
            <person name="Stingl U."/>
        </authorList>
    </citation>
    <scope>NUCLEOTIDE SEQUENCE [LARGE SCALE GENOMIC DNA]</scope>
    <source>
        <strain evidence="1">SCGC-AAA259I09</strain>
    </source>
</reference>
<dbReference type="Proteomes" id="UP000070463">
    <property type="component" value="Unassembled WGS sequence"/>
</dbReference>
<name>A0A133URY8_9EURY</name>